<accession>A0A6L6QBS4</accession>
<keyword evidence="2" id="KW-1185">Reference proteome</keyword>
<evidence type="ECO:0000313" key="2">
    <source>
        <dbReference type="Proteomes" id="UP000472320"/>
    </source>
</evidence>
<dbReference type="EMBL" id="WNKX01000002">
    <property type="protein sequence ID" value="MTW09670.1"/>
    <property type="molecule type" value="Genomic_DNA"/>
</dbReference>
<reference evidence="1 2" key="1">
    <citation type="submission" date="2019-11" db="EMBL/GenBank/DDBJ databases">
        <title>Type strains purchased from KCTC, JCM and DSMZ.</title>
        <authorList>
            <person name="Lu H."/>
        </authorList>
    </citation>
    <scope>NUCLEOTIDE SEQUENCE [LARGE SCALE GENOMIC DNA]</scope>
    <source>
        <strain evidence="1 2">JCM 31587</strain>
    </source>
</reference>
<organism evidence="1 2">
    <name type="scientific">Massilia eburnea</name>
    <dbReference type="NCBI Taxonomy" id="1776165"/>
    <lineage>
        <taxon>Bacteria</taxon>
        <taxon>Pseudomonadati</taxon>
        <taxon>Pseudomonadota</taxon>
        <taxon>Betaproteobacteria</taxon>
        <taxon>Burkholderiales</taxon>
        <taxon>Oxalobacteraceae</taxon>
        <taxon>Telluria group</taxon>
        <taxon>Massilia</taxon>
    </lineage>
</organism>
<sequence length="60" mass="6714">MPRQRPARMGPELIVAILRNDTAETEHARWYLHSSLALQLLPAVPEPAAWLMLLAGLLLT</sequence>
<comment type="caution">
    <text evidence="1">The sequence shown here is derived from an EMBL/GenBank/DDBJ whole genome shotgun (WGS) entry which is preliminary data.</text>
</comment>
<dbReference type="AlphaFoldDB" id="A0A6L6QBS4"/>
<dbReference type="Proteomes" id="UP000472320">
    <property type="component" value="Unassembled WGS sequence"/>
</dbReference>
<gene>
    <name evidence="1" type="ORF">GM658_03570</name>
</gene>
<evidence type="ECO:0000313" key="1">
    <source>
        <dbReference type="EMBL" id="MTW09670.1"/>
    </source>
</evidence>
<proteinExistence type="predicted"/>
<name>A0A6L6QBS4_9BURK</name>
<protein>
    <submittedName>
        <fullName evidence="1">Uncharacterized protein</fullName>
    </submittedName>
</protein>
<dbReference type="RefSeq" id="WP_155452630.1">
    <property type="nucleotide sequence ID" value="NZ_WNKX01000002.1"/>
</dbReference>